<dbReference type="InterPro" id="IPR014971">
    <property type="entry name" value="KGK"/>
</dbReference>
<dbReference type="AlphaFoldDB" id="A0A1Z4GLM5"/>
<keyword evidence="2" id="KW-1185">Reference proteome</keyword>
<gene>
    <name evidence="1" type="ORF">NIES21_42250</name>
</gene>
<evidence type="ECO:0008006" key="3">
    <source>
        <dbReference type="Google" id="ProtNLM"/>
    </source>
</evidence>
<dbReference type="OrthoDB" id="454733at2"/>
<organism evidence="1 2">
    <name type="scientific">Anabaenopsis circularis NIES-21</name>
    <dbReference type="NCBI Taxonomy" id="1085406"/>
    <lineage>
        <taxon>Bacteria</taxon>
        <taxon>Bacillati</taxon>
        <taxon>Cyanobacteriota</taxon>
        <taxon>Cyanophyceae</taxon>
        <taxon>Nostocales</taxon>
        <taxon>Nodulariaceae</taxon>
        <taxon>Anabaenopsis</taxon>
    </lineage>
</organism>
<name>A0A1Z4GLM5_9CYAN</name>
<dbReference type="EMBL" id="AP018174">
    <property type="protein sequence ID" value="BAY18379.1"/>
    <property type="molecule type" value="Genomic_DNA"/>
</dbReference>
<dbReference type="Proteomes" id="UP000218287">
    <property type="component" value="Chromosome"/>
</dbReference>
<reference evidence="1 2" key="1">
    <citation type="submission" date="2017-06" db="EMBL/GenBank/DDBJ databases">
        <title>Genome sequencing of cyanobaciteial culture collection at National Institute for Environmental Studies (NIES).</title>
        <authorList>
            <person name="Hirose Y."/>
            <person name="Shimura Y."/>
            <person name="Fujisawa T."/>
            <person name="Nakamura Y."/>
            <person name="Kawachi M."/>
        </authorList>
    </citation>
    <scope>NUCLEOTIDE SEQUENCE [LARGE SCALE GENOMIC DNA]</scope>
    <source>
        <strain evidence="1 2">NIES-21</strain>
    </source>
</reference>
<evidence type="ECO:0000313" key="1">
    <source>
        <dbReference type="EMBL" id="BAY18379.1"/>
    </source>
</evidence>
<evidence type="ECO:0000313" key="2">
    <source>
        <dbReference type="Proteomes" id="UP000218287"/>
    </source>
</evidence>
<proteinExistence type="predicted"/>
<accession>A0A1Z4GLM5</accession>
<dbReference type="Pfam" id="PF08872">
    <property type="entry name" value="KGK"/>
    <property type="match status" value="1"/>
</dbReference>
<sequence length="117" mass="13761">MEENWYLQECRDDDVISSNEKLFKVGKFRETLNYVFTQRLVNIVNATFQERKLPITNTQEFLESGLECEILKIGAKAWESGKIRIKIAVEFIPDELEITELESPLDDLRRLIHEDNV</sequence>
<protein>
    <recommendedName>
        <fullName evidence="3">KGK family protein</fullName>
    </recommendedName>
</protein>